<dbReference type="InterPro" id="IPR025714">
    <property type="entry name" value="Methyltranfer_dom"/>
</dbReference>
<comment type="catalytic activity">
    <reaction evidence="7">
        <text>arsenic triglutathione + 2 [thioredoxin]-dithiol + 2 S-adenosyl-L-methionine + H2O = dimethylarsinous acid + 2 [thioredoxin]-disulfide + 3 glutathione + 2 S-adenosyl-L-homocysteine + 2 H(+)</text>
        <dbReference type="Rhea" id="RHEA:69464"/>
        <dbReference type="Rhea" id="RHEA-COMP:10698"/>
        <dbReference type="Rhea" id="RHEA-COMP:10700"/>
        <dbReference type="ChEBI" id="CHEBI:15377"/>
        <dbReference type="ChEBI" id="CHEBI:15378"/>
        <dbReference type="ChEBI" id="CHEBI:23808"/>
        <dbReference type="ChEBI" id="CHEBI:29950"/>
        <dbReference type="ChEBI" id="CHEBI:50058"/>
        <dbReference type="ChEBI" id="CHEBI:57856"/>
        <dbReference type="ChEBI" id="CHEBI:57925"/>
        <dbReference type="ChEBI" id="CHEBI:59789"/>
        <dbReference type="ChEBI" id="CHEBI:183640"/>
        <dbReference type="EC" id="2.1.1.137"/>
    </reaction>
</comment>
<evidence type="ECO:0000256" key="2">
    <source>
        <dbReference type="ARBA" id="ARBA00022691"/>
    </source>
</evidence>
<evidence type="ECO:0000256" key="3">
    <source>
        <dbReference type="ARBA" id="ARBA00034487"/>
    </source>
</evidence>
<evidence type="ECO:0000313" key="10">
    <source>
        <dbReference type="EMBL" id="CAG87263.2"/>
    </source>
</evidence>
<dbReference type="GeneID" id="2901225"/>
<dbReference type="Pfam" id="PF13847">
    <property type="entry name" value="Methyltransf_31"/>
    <property type="match status" value="1"/>
</dbReference>
<evidence type="ECO:0000256" key="7">
    <source>
        <dbReference type="ARBA" id="ARBA00047943"/>
    </source>
</evidence>
<dbReference type="Proteomes" id="UP000000599">
    <property type="component" value="Chromosome D"/>
</dbReference>
<dbReference type="Gene3D" id="3.40.50.150">
    <property type="entry name" value="Vaccinia Virus protein VP39"/>
    <property type="match status" value="1"/>
</dbReference>
<evidence type="ECO:0000259" key="9">
    <source>
        <dbReference type="Pfam" id="PF13847"/>
    </source>
</evidence>
<dbReference type="OMA" id="GSYVGCI"/>
<comment type="catalytic activity">
    <reaction evidence="6">
        <text>arsenic triglutathione + [thioredoxin]-dithiol + S-adenosyl-L-methionine + 2 H2O = methylarsonous acid + [thioredoxin]-disulfide + 3 glutathione + S-adenosyl-L-homocysteine + H(+)</text>
        <dbReference type="Rhea" id="RHEA:69460"/>
        <dbReference type="Rhea" id="RHEA-COMP:10698"/>
        <dbReference type="Rhea" id="RHEA-COMP:10700"/>
        <dbReference type="ChEBI" id="CHEBI:15377"/>
        <dbReference type="ChEBI" id="CHEBI:15378"/>
        <dbReference type="ChEBI" id="CHEBI:17826"/>
        <dbReference type="ChEBI" id="CHEBI:29950"/>
        <dbReference type="ChEBI" id="CHEBI:50058"/>
        <dbReference type="ChEBI" id="CHEBI:57856"/>
        <dbReference type="ChEBI" id="CHEBI:57925"/>
        <dbReference type="ChEBI" id="CHEBI:59789"/>
        <dbReference type="ChEBI" id="CHEBI:183640"/>
        <dbReference type="EC" id="2.1.1.137"/>
    </reaction>
</comment>
<dbReference type="SUPFAM" id="SSF53335">
    <property type="entry name" value="S-adenosyl-L-methionine-dependent methyltransferases"/>
    <property type="match status" value="1"/>
</dbReference>
<dbReference type="NCBIfam" id="NF008823">
    <property type="entry name" value="PRK11873.1"/>
    <property type="match status" value="1"/>
</dbReference>
<dbReference type="STRING" id="284592.Q6BRS5"/>
<feature type="domain" description="Methyltransferase" evidence="9">
    <location>
        <begin position="68"/>
        <end position="216"/>
    </location>
</feature>
<dbReference type="InterPro" id="IPR029063">
    <property type="entry name" value="SAM-dependent_MTases_sf"/>
</dbReference>
<dbReference type="KEGG" id="dha:DEHA2D14190g"/>
<keyword evidence="2" id="KW-0949">S-adenosyl-L-methionine</keyword>
<accession>Q6BRS5</accession>
<gene>
    <name evidence="10" type="ordered locus">DEHA2D14190g</name>
</gene>
<dbReference type="PANTHER" id="PTHR43675">
    <property type="entry name" value="ARSENITE METHYLTRANSFERASE"/>
    <property type="match status" value="1"/>
</dbReference>
<protein>
    <recommendedName>
        <fullName evidence="5">Arsenite methyltransferase</fullName>
        <ecNumber evidence="4">2.1.1.137</ecNumber>
    </recommendedName>
</protein>
<dbReference type="GO" id="GO:0030791">
    <property type="term" value="F:arsenite methyltransferase activity"/>
    <property type="evidence" value="ECO:0007669"/>
    <property type="project" value="UniProtKB-EC"/>
</dbReference>
<name>Q6BRS5_DEBHA</name>
<dbReference type="CDD" id="cd02440">
    <property type="entry name" value="AdoMet_MTases"/>
    <property type="match status" value="1"/>
</dbReference>
<dbReference type="RefSeq" id="XP_459095.2">
    <property type="nucleotide sequence ID" value="XM_459095.1"/>
</dbReference>
<dbReference type="InterPro" id="IPR026669">
    <property type="entry name" value="Arsenite_MeTrfase-like"/>
</dbReference>
<dbReference type="AlphaFoldDB" id="Q6BRS5"/>
<reference evidence="10 11" key="1">
    <citation type="journal article" date="2004" name="Nature">
        <title>Genome evolution in yeasts.</title>
        <authorList>
            <consortium name="Genolevures"/>
            <person name="Dujon B."/>
            <person name="Sherman D."/>
            <person name="Fischer G."/>
            <person name="Durrens P."/>
            <person name="Casaregola S."/>
            <person name="Lafontaine I."/>
            <person name="de Montigny J."/>
            <person name="Marck C."/>
            <person name="Neuveglise C."/>
            <person name="Talla E."/>
            <person name="Goffard N."/>
            <person name="Frangeul L."/>
            <person name="Aigle M."/>
            <person name="Anthouard V."/>
            <person name="Babour A."/>
            <person name="Barbe V."/>
            <person name="Barnay S."/>
            <person name="Blanchin S."/>
            <person name="Beckerich J.M."/>
            <person name="Beyne E."/>
            <person name="Bleykasten C."/>
            <person name="Boisrame A."/>
            <person name="Boyer J."/>
            <person name="Cattolico L."/>
            <person name="Confanioleri F."/>
            <person name="de Daruvar A."/>
            <person name="Despons L."/>
            <person name="Fabre E."/>
            <person name="Fairhead C."/>
            <person name="Ferry-Dumazet H."/>
            <person name="Groppi A."/>
            <person name="Hantraye F."/>
            <person name="Hennequin C."/>
            <person name="Jauniaux N."/>
            <person name="Joyet P."/>
            <person name="Kachouri R."/>
            <person name="Kerrest A."/>
            <person name="Koszul R."/>
            <person name="Lemaire M."/>
            <person name="Lesur I."/>
            <person name="Ma L."/>
            <person name="Muller H."/>
            <person name="Nicaud J.M."/>
            <person name="Nikolski M."/>
            <person name="Oztas S."/>
            <person name="Ozier-Kalogeropoulos O."/>
            <person name="Pellenz S."/>
            <person name="Potier S."/>
            <person name="Richard G.F."/>
            <person name="Straub M.L."/>
            <person name="Suleau A."/>
            <person name="Swennene D."/>
            <person name="Tekaia F."/>
            <person name="Wesolowski-Louvel M."/>
            <person name="Westhof E."/>
            <person name="Wirth B."/>
            <person name="Zeniou-Meyer M."/>
            <person name="Zivanovic I."/>
            <person name="Bolotin-Fukuhara M."/>
            <person name="Thierry A."/>
            <person name="Bouchier C."/>
            <person name="Caudron B."/>
            <person name="Scarpelli C."/>
            <person name="Gaillardin C."/>
            <person name="Weissenbach J."/>
            <person name="Wincker P."/>
            <person name="Souciet J.L."/>
        </authorList>
    </citation>
    <scope>NUCLEOTIDE SEQUENCE [LARGE SCALE GENOMIC DNA]</scope>
    <source>
        <strain evidence="11">ATCC 36239 / CBS 767 / BCRC 21394 / JCM 1990 / NBRC 0083 / IGC 2968</strain>
    </source>
</reference>
<dbReference type="eggNOG" id="ENOG502QQD6">
    <property type="taxonomic scope" value="Eukaryota"/>
</dbReference>
<comment type="similarity">
    <text evidence="3">Belongs to the methyltransferase superfamily. Arsenite methyltransferase family.</text>
</comment>
<dbReference type="InParanoid" id="Q6BRS5"/>
<evidence type="ECO:0000256" key="1">
    <source>
        <dbReference type="ARBA" id="ARBA00022679"/>
    </source>
</evidence>
<keyword evidence="1" id="KW-0808">Transferase</keyword>
<dbReference type="EC" id="2.1.1.137" evidence="4"/>
<evidence type="ECO:0000256" key="6">
    <source>
        <dbReference type="ARBA" id="ARBA00047941"/>
    </source>
</evidence>
<evidence type="ECO:0000256" key="5">
    <source>
        <dbReference type="ARBA" id="ARBA00034545"/>
    </source>
</evidence>
<keyword evidence="11" id="KW-1185">Reference proteome</keyword>
<evidence type="ECO:0000256" key="4">
    <source>
        <dbReference type="ARBA" id="ARBA00034521"/>
    </source>
</evidence>
<comment type="catalytic activity">
    <reaction evidence="8">
        <text>arsenic triglutathione + 3 [thioredoxin]-dithiol + 3 S-adenosyl-L-methionine = trimethylarsine + 3 [thioredoxin]-disulfide + 3 glutathione + 3 S-adenosyl-L-homocysteine + 3 H(+)</text>
        <dbReference type="Rhea" id="RHEA:69432"/>
        <dbReference type="Rhea" id="RHEA-COMP:10698"/>
        <dbReference type="Rhea" id="RHEA-COMP:10700"/>
        <dbReference type="ChEBI" id="CHEBI:15378"/>
        <dbReference type="ChEBI" id="CHEBI:27130"/>
        <dbReference type="ChEBI" id="CHEBI:29950"/>
        <dbReference type="ChEBI" id="CHEBI:50058"/>
        <dbReference type="ChEBI" id="CHEBI:57856"/>
        <dbReference type="ChEBI" id="CHEBI:57925"/>
        <dbReference type="ChEBI" id="CHEBI:59789"/>
        <dbReference type="ChEBI" id="CHEBI:183640"/>
        <dbReference type="EC" id="2.1.1.137"/>
    </reaction>
</comment>
<dbReference type="OrthoDB" id="10017101at2759"/>
<proteinExistence type="inferred from homology"/>
<dbReference type="HOGENOM" id="CLU_052868_3_1_1"/>
<dbReference type="PANTHER" id="PTHR43675:SF8">
    <property type="entry name" value="ARSENITE METHYLTRANSFERASE"/>
    <property type="match status" value="1"/>
</dbReference>
<sequence length="278" mass="30399">MEANTKYNLVEEHYSAHVNKSTSDNTLIDYNQEVAASFGYSLDDLKTIPTESNLGVSCGNPLSLANLKEGEVVVDLGSGGGIDVFLAAKKVGPHGKSIGIDMLKEMIKVARTNAEKGGYTNVEFIEARITDIPLKEETADVVISNCVLNLVPDDEKPTTFKEIYRLLKSGGRVAISDLLSVRELPDTIKNNLAFYVGCVSGARSVGEYEKWLKEAGFSRVVIVNTNKDLNVYKEGALMSDCAQKTSSKDGSDVMNKDEIKDVNFNDYIGSYQIYALKD</sequence>
<organism evidence="10 11">
    <name type="scientific">Debaryomyces hansenii (strain ATCC 36239 / CBS 767 / BCRC 21394 / JCM 1990 / NBRC 0083 / IGC 2968)</name>
    <name type="common">Yeast</name>
    <name type="synonym">Torulaspora hansenii</name>
    <dbReference type="NCBI Taxonomy" id="284592"/>
    <lineage>
        <taxon>Eukaryota</taxon>
        <taxon>Fungi</taxon>
        <taxon>Dikarya</taxon>
        <taxon>Ascomycota</taxon>
        <taxon>Saccharomycotina</taxon>
        <taxon>Pichiomycetes</taxon>
        <taxon>Debaryomycetaceae</taxon>
        <taxon>Debaryomyces</taxon>
    </lineage>
</organism>
<evidence type="ECO:0000313" key="11">
    <source>
        <dbReference type="Proteomes" id="UP000000599"/>
    </source>
</evidence>
<dbReference type="EMBL" id="CR382136">
    <property type="protein sequence ID" value="CAG87263.2"/>
    <property type="molecule type" value="Genomic_DNA"/>
</dbReference>
<evidence type="ECO:0000256" key="8">
    <source>
        <dbReference type="ARBA" id="ARBA00048428"/>
    </source>
</evidence>